<evidence type="ECO:0000313" key="28">
    <source>
        <dbReference type="Proteomes" id="UP000278715"/>
    </source>
</evidence>
<dbReference type="GO" id="GO:0016020">
    <property type="term" value="C:membrane"/>
    <property type="evidence" value="ECO:0007669"/>
    <property type="project" value="UniProtKB-SubCell"/>
</dbReference>
<feature type="domain" description="Sodium/calcium exchanger membrane region" evidence="6">
    <location>
        <begin position="5"/>
        <end position="149"/>
    </location>
</feature>
<evidence type="ECO:0000313" key="19">
    <source>
        <dbReference type="Proteomes" id="UP000033057"/>
    </source>
</evidence>
<sequence length="312" mass="34129">MVWFLILQLIVLLILVAFSATLMAKGTRELERSFGKGIAGGLILGFINALPETIIVIQAVLNGFYDIALGSALGGNILLLTLGIGLISIFYYLKYKSNIITLDSDINIEYSSFLLAVIILGIAIVYGKLNYYIGLFLLSPYIYYIYRRYKNYRGILKNEKNKGNAIKGLAYVMIGGLPLIFISKYLISTISSIASVFNVQPLILAILITPIAAELEENLTAIKLISDSPSSATTALMNFIGSKLENMTLLLSIIGISQTVSLRPSLLYLLLILATSLLALGIIKDRNIKVKEGLSLFGIYAILIAILLRFSA</sequence>
<evidence type="ECO:0000313" key="13">
    <source>
        <dbReference type="EMBL" id="AZF75644.1"/>
    </source>
</evidence>
<keyword evidence="2 5" id="KW-0812">Transmembrane</keyword>
<reference evidence="22" key="2">
    <citation type="submission" date="2016-04" db="EMBL/GenBank/DDBJ databases">
        <authorList>
            <person name="Shah S.A."/>
            <person name="Garrett R.A."/>
        </authorList>
    </citation>
    <scope>NUCLEOTIDE SEQUENCE [LARGE SCALE GENOMIC DNA]</scope>
    <source>
        <strain evidence="22">ATCC 35091 / DSM 1616 / JCM 8930 / NBRC 15331 / P1</strain>
    </source>
</reference>
<evidence type="ECO:0000313" key="25">
    <source>
        <dbReference type="Proteomes" id="UP000273194"/>
    </source>
</evidence>
<evidence type="ECO:0000256" key="4">
    <source>
        <dbReference type="ARBA" id="ARBA00023136"/>
    </source>
</evidence>
<evidence type="ECO:0000313" key="12">
    <source>
        <dbReference type="EMBL" id="AZF73020.1"/>
    </source>
</evidence>
<evidence type="ECO:0000313" key="14">
    <source>
        <dbReference type="EMBL" id="AZF78252.1"/>
    </source>
</evidence>
<dbReference type="PATRIC" id="fig|2287.6.peg.1022"/>
<feature type="domain" description="Sodium/calcium exchanger membrane region" evidence="6">
    <location>
        <begin position="168"/>
        <end position="308"/>
    </location>
</feature>
<keyword evidence="3 5" id="KW-1133">Transmembrane helix</keyword>
<dbReference type="RefSeq" id="WP_009991692.1">
    <property type="nucleotide sequence ID" value="NZ_CP011055.2"/>
</dbReference>
<reference evidence="18" key="3">
    <citation type="submission" date="2016-04" db="EMBL/GenBank/DDBJ databases">
        <authorList>
            <person name="Evans L.H."/>
            <person name="Alamgir A."/>
            <person name="Owens N."/>
            <person name="Weber N.D."/>
            <person name="Virtaneva K."/>
            <person name="Barbian K."/>
            <person name="Babar A."/>
            <person name="Rosenke K."/>
        </authorList>
    </citation>
    <scope>NUCLEOTIDE SEQUENCE</scope>
    <source>
        <strain evidence="18">P1</strain>
    </source>
</reference>
<feature type="transmembrane region" description="Helical" evidence="5">
    <location>
        <begin position="105"/>
        <end position="125"/>
    </location>
</feature>
<evidence type="ECO:0000313" key="11">
    <source>
        <dbReference type="EMBL" id="AZF70400.1"/>
    </source>
</evidence>
<dbReference type="Proteomes" id="UP000273194">
    <property type="component" value="Chromosome"/>
</dbReference>
<dbReference type="Proteomes" id="UP000269431">
    <property type="component" value="Chromosome"/>
</dbReference>
<evidence type="ECO:0000313" key="16">
    <source>
        <dbReference type="EMBL" id="AZF83498.1"/>
    </source>
</evidence>
<dbReference type="Proteomes" id="UP000273443">
    <property type="component" value="Chromosome"/>
</dbReference>
<dbReference type="EMBL" id="CP033239">
    <property type="protein sequence ID" value="AZF78252.1"/>
    <property type="molecule type" value="Genomic_DNA"/>
</dbReference>
<feature type="transmembrane region" description="Helical" evidence="5">
    <location>
        <begin position="131"/>
        <end position="147"/>
    </location>
</feature>
<evidence type="ECO:0000313" key="10">
    <source>
        <dbReference type="EMBL" id="AZF67780.1"/>
    </source>
</evidence>
<protein>
    <submittedName>
        <fullName evidence="18">Membrane protein</fullName>
    </submittedName>
    <submittedName>
        <fullName evidence="7">Sodium:calcium antiporter</fullName>
    </submittedName>
</protein>
<evidence type="ECO:0000313" key="26">
    <source>
        <dbReference type="Proteomes" id="UP000273443"/>
    </source>
</evidence>
<evidence type="ECO:0000256" key="2">
    <source>
        <dbReference type="ARBA" id="ARBA00022692"/>
    </source>
</evidence>
<evidence type="ECO:0000313" key="8">
    <source>
        <dbReference type="EMBL" id="AKA76012.1"/>
    </source>
</evidence>
<evidence type="ECO:0000313" key="22">
    <source>
        <dbReference type="Proteomes" id="UP000076770"/>
    </source>
</evidence>
<dbReference type="Proteomes" id="UP000033057">
    <property type="component" value="Chromosome"/>
</dbReference>
<dbReference type="EMBL" id="CP033235">
    <property type="protein sequence ID" value="AZF67780.1"/>
    <property type="molecule type" value="Genomic_DNA"/>
</dbReference>
<dbReference type="Proteomes" id="UP000278715">
    <property type="component" value="Chromosome"/>
</dbReference>
<reference evidence="23 24" key="4">
    <citation type="journal article" date="2018" name="Proc. Natl. Acad. Sci. U.S.A.">
        <title>Nonmutational mechanism of inheritance in the Archaeon Sulfolobus solfataricus.</title>
        <authorList>
            <person name="Payne S."/>
            <person name="McCarthy S."/>
            <person name="Johnson T."/>
            <person name="North E."/>
            <person name="Blum P."/>
        </authorList>
    </citation>
    <scope>NUCLEOTIDE SEQUENCE [LARGE SCALE GENOMIC DNA]</scope>
    <source>
        <strain evidence="11 23">SARC-H</strain>
        <strain evidence="12 27">SARC-I</strain>
        <strain evidence="14 28">SARC-N</strain>
        <strain evidence="15 29">SARC-O</strain>
        <strain evidence="16 24">SUL120</strain>
        <strain evidence="10 25">SULG</strain>
        <strain evidence="13 26">SULM</strain>
    </source>
</reference>
<dbReference type="EMBL" id="LT549890">
    <property type="protein sequence ID" value="SAI86836.1"/>
    <property type="molecule type" value="Genomic_DNA"/>
</dbReference>
<feature type="transmembrane region" description="Helical" evidence="5">
    <location>
        <begin position="266"/>
        <end position="282"/>
    </location>
</feature>
<feature type="transmembrane region" description="Helical" evidence="5">
    <location>
        <begin position="6"/>
        <end position="26"/>
    </location>
</feature>
<name>A0A0E3MBL9_SACSO</name>
<evidence type="ECO:0000313" key="29">
    <source>
        <dbReference type="Proteomes" id="UP000282269"/>
    </source>
</evidence>
<dbReference type="EMBL" id="CP033237">
    <property type="protein sequence ID" value="AZF73020.1"/>
    <property type="molecule type" value="Genomic_DNA"/>
</dbReference>
<organism evidence="7 20">
    <name type="scientific">Saccharolobus solfataricus</name>
    <name type="common">Sulfolobus solfataricus</name>
    <dbReference type="NCBI Taxonomy" id="2287"/>
    <lineage>
        <taxon>Archaea</taxon>
        <taxon>Thermoproteota</taxon>
        <taxon>Thermoprotei</taxon>
        <taxon>Sulfolobales</taxon>
        <taxon>Sulfolobaceae</taxon>
        <taxon>Saccharolobus</taxon>
    </lineage>
</organism>
<dbReference type="GO" id="GO:0055085">
    <property type="term" value="P:transmembrane transport"/>
    <property type="evidence" value="ECO:0007669"/>
    <property type="project" value="InterPro"/>
</dbReference>
<dbReference type="EMBL" id="CP033240">
    <property type="protein sequence ID" value="AZF80858.1"/>
    <property type="molecule type" value="Genomic_DNA"/>
</dbReference>
<dbReference type="Gene3D" id="1.20.1420.30">
    <property type="entry name" value="NCX, central ion-binding region"/>
    <property type="match status" value="1"/>
</dbReference>
<keyword evidence="4 5" id="KW-0472">Membrane</keyword>
<evidence type="ECO:0000313" key="20">
    <source>
        <dbReference type="Proteomes" id="UP000033085"/>
    </source>
</evidence>
<dbReference type="Proteomes" id="UP000275843">
    <property type="component" value="Chromosome"/>
</dbReference>
<dbReference type="Proteomes" id="UP000076770">
    <property type="component" value="Chromosome i"/>
</dbReference>
<dbReference type="EMBL" id="CP033236">
    <property type="protein sequence ID" value="AZF70400.1"/>
    <property type="molecule type" value="Genomic_DNA"/>
</dbReference>
<evidence type="ECO:0000313" key="30">
    <source>
        <dbReference type="Proteomes" id="UP000594632"/>
    </source>
</evidence>
<evidence type="ECO:0000313" key="17">
    <source>
        <dbReference type="EMBL" id="QPG50294.1"/>
    </source>
</evidence>
<dbReference type="Proteomes" id="UP000033085">
    <property type="component" value="Chromosome"/>
</dbReference>
<dbReference type="EMBL" id="CP011055">
    <property type="protein sequence ID" value="AKA73313.1"/>
    <property type="molecule type" value="Genomic_DNA"/>
</dbReference>
<reference evidence="19 20" key="1">
    <citation type="journal article" date="2015" name="Genome Announc.">
        <title>Complete Genome Sequence of Sulfolobus solfataricus Strain 98/2 and Evolved Derivatives.</title>
        <authorList>
            <person name="McCarthy S."/>
            <person name="Gradnigo J."/>
            <person name="Johnson T."/>
            <person name="Payne S."/>
            <person name="Lipzen A."/>
            <person name="Martin J."/>
            <person name="Schackwitz W."/>
            <person name="Moriyama E."/>
            <person name="Blum P."/>
        </authorList>
    </citation>
    <scope>NUCLEOTIDE SEQUENCE [LARGE SCALE GENOMIC DNA]</scope>
    <source>
        <strain evidence="19">98/2 SULC</strain>
        <strain evidence="7">SARC-B</strain>
        <strain evidence="8">SARC-C</strain>
        <strain evidence="9 21">SULA</strain>
        <strain evidence="20">SULB</strain>
    </source>
</reference>
<dbReference type="KEGG" id="ssol:SULB_0966"/>
<dbReference type="InterPro" id="IPR044880">
    <property type="entry name" value="NCX_ion-bd_dom_sf"/>
</dbReference>
<dbReference type="Proteomes" id="UP000594632">
    <property type="component" value="Chromosome"/>
</dbReference>
<dbReference type="OrthoDB" id="37187at2157"/>
<feature type="transmembrane region" description="Helical" evidence="5">
    <location>
        <begin position="193"/>
        <end position="213"/>
    </location>
</feature>
<dbReference type="InterPro" id="IPR004837">
    <property type="entry name" value="NaCa_Exmemb"/>
</dbReference>
<evidence type="ECO:0000313" key="15">
    <source>
        <dbReference type="EMBL" id="AZF80858.1"/>
    </source>
</evidence>
<feature type="transmembrane region" description="Helical" evidence="5">
    <location>
        <begin position="67"/>
        <end position="93"/>
    </location>
</feature>
<dbReference type="EMBL" id="CP033241">
    <property type="protein sequence ID" value="AZF83498.1"/>
    <property type="molecule type" value="Genomic_DNA"/>
</dbReference>
<proteinExistence type="predicted"/>
<evidence type="ECO:0000313" key="7">
    <source>
        <dbReference type="EMBL" id="AKA73313.1"/>
    </source>
</evidence>
<gene>
    <name evidence="17" type="ORF">HFC64_11215</name>
    <name evidence="18" type="ORF">SSOP1_3282</name>
    <name evidence="9" type="ORF">SULA_0964</name>
    <name evidence="7" type="ORF">SULB_0966</name>
    <name evidence="8" type="ORF">SULC_0965</name>
    <name evidence="10" type="ORF">SULG_04730</name>
    <name evidence="11" type="ORF">SULH_04730</name>
    <name evidence="12" type="ORF">SULI_04730</name>
    <name evidence="13" type="ORF">SULM_04730</name>
    <name evidence="14" type="ORF">SULN_04730</name>
    <name evidence="15" type="ORF">SULO_04740</name>
    <name evidence="16" type="ORF">SULZ_04975</name>
</gene>
<evidence type="ECO:0000313" key="21">
    <source>
        <dbReference type="Proteomes" id="UP000033106"/>
    </source>
</evidence>
<evidence type="ECO:0000256" key="1">
    <source>
        <dbReference type="ARBA" id="ARBA00004141"/>
    </source>
</evidence>
<dbReference type="KEGG" id="ssof:SULC_0965"/>
<reference evidence="17 30" key="6">
    <citation type="journal article" date="2020" name="Nat. Commun.">
        <title>The structures of two archaeal type IV pili illuminate evolutionary relationships.</title>
        <authorList>
            <person name="Wang F."/>
            <person name="Baquero D.P."/>
            <person name="Su Z."/>
            <person name="Beltran L.C."/>
            <person name="Prangishvili D."/>
            <person name="Krupovic M."/>
            <person name="Egelman E.H."/>
        </authorList>
    </citation>
    <scope>NUCLEOTIDE SEQUENCE [LARGE SCALE GENOMIC DNA]</scope>
    <source>
        <strain evidence="17 30">POZ149</strain>
    </source>
</reference>
<evidence type="ECO:0000259" key="6">
    <source>
        <dbReference type="Pfam" id="PF01699"/>
    </source>
</evidence>
<accession>A0A0E3MBL9</accession>
<dbReference type="Proteomes" id="UP000033106">
    <property type="component" value="Chromosome"/>
</dbReference>
<evidence type="ECO:0000256" key="3">
    <source>
        <dbReference type="ARBA" id="ARBA00022989"/>
    </source>
</evidence>
<dbReference type="KEGG" id="ssoa:SULA_0964"/>
<feature type="transmembrane region" description="Helical" evidence="5">
    <location>
        <begin position="294"/>
        <end position="311"/>
    </location>
</feature>
<evidence type="ECO:0000313" key="9">
    <source>
        <dbReference type="EMBL" id="AKA78705.1"/>
    </source>
</evidence>
<dbReference type="Proteomes" id="UP000282269">
    <property type="component" value="Chromosome"/>
</dbReference>
<dbReference type="EMBL" id="CP050869">
    <property type="protein sequence ID" value="QPG50294.1"/>
    <property type="molecule type" value="Genomic_DNA"/>
</dbReference>
<dbReference type="Pfam" id="PF01699">
    <property type="entry name" value="Na_Ca_ex"/>
    <property type="match status" value="2"/>
</dbReference>
<dbReference type="GeneID" id="44128910"/>
<dbReference type="GeneID" id="1453210"/>
<dbReference type="EMBL" id="CP033238">
    <property type="protein sequence ID" value="AZF75644.1"/>
    <property type="molecule type" value="Genomic_DNA"/>
</dbReference>
<dbReference type="EMBL" id="CP011056">
    <property type="protein sequence ID" value="AKA76012.1"/>
    <property type="molecule type" value="Genomic_DNA"/>
</dbReference>
<dbReference type="Proteomes" id="UP000267993">
    <property type="component" value="Chromosome"/>
</dbReference>
<evidence type="ECO:0000313" key="23">
    <source>
        <dbReference type="Proteomes" id="UP000267993"/>
    </source>
</evidence>
<reference evidence="7" key="5">
    <citation type="submission" date="2018-10" db="EMBL/GenBank/DDBJ databases">
        <authorList>
            <person name="McCarthy S."/>
            <person name="Gradnigo J."/>
            <person name="Johnson T."/>
            <person name="Payne S."/>
            <person name="Lipzen A."/>
            <person name="Schackwitz W."/>
            <person name="Martin J."/>
            <person name="Moriyama E."/>
            <person name="Blum P."/>
        </authorList>
    </citation>
    <scope>NUCLEOTIDE SEQUENCE</scope>
    <source>
        <strain evidence="7">SARC-B</strain>
        <strain evidence="8">SARC-C</strain>
        <strain evidence="9">SULA</strain>
    </source>
</reference>
<dbReference type="EMBL" id="CP011057">
    <property type="protein sequence ID" value="AKA78705.1"/>
    <property type="molecule type" value="Genomic_DNA"/>
</dbReference>
<comment type="subcellular location">
    <subcellularLocation>
        <location evidence="1">Membrane</location>
        <topology evidence="1">Multi-pass membrane protein</topology>
    </subcellularLocation>
</comment>
<feature type="transmembrane region" description="Helical" evidence="5">
    <location>
        <begin position="38"/>
        <end position="61"/>
    </location>
</feature>
<evidence type="ECO:0000313" key="27">
    <source>
        <dbReference type="Proteomes" id="UP000275843"/>
    </source>
</evidence>
<evidence type="ECO:0000313" key="24">
    <source>
        <dbReference type="Proteomes" id="UP000269431"/>
    </source>
</evidence>
<evidence type="ECO:0000313" key="18">
    <source>
        <dbReference type="EMBL" id="SAI86836.1"/>
    </source>
</evidence>
<dbReference type="AlphaFoldDB" id="A0A0E3MBL9"/>
<evidence type="ECO:0000256" key="5">
    <source>
        <dbReference type="SAM" id="Phobius"/>
    </source>
</evidence>
<feature type="transmembrane region" description="Helical" evidence="5">
    <location>
        <begin position="168"/>
        <end position="187"/>
    </location>
</feature>